<comment type="caution">
    <text evidence="1">The sequence shown here is derived from an EMBL/GenBank/DDBJ whole genome shotgun (WGS) entry which is preliminary data.</text>
</comment>
<dbReference type="InterPro" id="IPR010323">
    <property type="entry name" value="DUF924"/>
</dbReference>
<dbReference type="Gene3D" id="1.25.40.10">
    <property type="entry name" value="Tetratricopeptide repeat domain"/>
    <property type="match status" value="1"/>
</dbReference>
<evidence type="ECO:0000313" key="1">
    <source>
        <dbReference type="EMBL" id="TPE64464.1"/>
    </source>
</evidence>
<dbReference type="Gene3D" id="1.20.58.320">
    <property type="entry name" value="TPR-like"/>
    <property type="match status" value="1"/>
</dbReference>
<organism evidence="1 2">
    <name type="scientific">Sandaracinobacter neustonicus</name>
    <dbReference type="NCBI Taxonomy" id="1715348"/>
    <lineage>
        <taxon>Bacteria</taxon>
        <taxon>Pseudomonadati</taxon>
        <taxon>Pseudomonadota</taxon>
        <taxon>Alphaproteobacteria</taxon>
        <taxon>Sphingomonadales</taxon>
        <taxon>Sphingosinicellaceae</taxon>
        <taxon>Sandaracinobacter</taxon>
    </lineage>
</organism>
<evidence type="ECO:0000313" key="2">
    <source>
        <dbReference type="Proteomes" id="UP000319897"/>
    </source>
</evidence>
<dbReference type="OrthoDB" id="7593450at2"/>
<proteinExistence type="predicted"/>
<protein>
    <submittedName>
        <fullName evidence="1">DUF924 family protein</fullName>
    </submittedName>
</protein>
<name>A0A501XWJ0_9SPHN</name>
<dbReference type="Pfam" id="PF06041">
    <property type="entry name" value="DUF924"/>
    <property type="match status" value="1"/>
</dbReference>
<keyword evidence="2" id="KW-1185">Reference proteome</keyword>
<accession>A0A501XWJ0</accession>
<sequence>MAAEFADAQADGDSMTDAADVVAFWREAGPQAWFAKDDAFDDRFRAAFMQAHEAAVRGELADWEETPEGALALILLLDQFPRNCFRGSARMFASDMLAVAAADRAVARGDDLAIPETLRAFVYLPYEHAEDPALQQRCVELNRPLGGEWLRFAELHRDIIARFGRFPHRNTVLGRVSTPEEIAFLQTGGFAG</sequence>
<dbReference type="AlphaFoldDB" id="A0A501XWJ0"/>
<dbReference type="EMBL" id="VFSU01000010">
    <property type="protein sequence ID" value="TPE64464.1"/>
    <property type="molecule type" value="Genomic_DNA"/>
</dbReference>
<reference evidence="1 2" key="1">
    <citation type="submission" date="2019-06" db="EMBL/GenBank/DDBJ databases">
        <authorList>
            <person name="Lee I."/>
            <person name="Jang G.I."/>
            <person name="Hwang C.Y."/>
        </authorList>
    </citation>
    <scope>NUCLEOTIDE SEQUENCE [LARGE SCALE GENOMIC DNA]</scope>
    <source>
        <strain evidence="1 2">PAMC 28131</strain>
    </source>
</reference>
<dbReference type="Proteomes" id="UP000319897">
    <property type="component" value="Unassembled WGS sequence"/>
</dbReference>
<dbReference type="SUPFAM" id="SSF48452">
    <property type="entry name" value="TPR-like"/>
    <property type="match status" value="1"/>
</dbReference>
<gene>
    <name evidence="1" type="ORF">FJQ54_01420</name>
</gene>
<dbReference type="InterPro" id="IPR011990">
    <property type="entry name" value="TPR-like_helical_dom_sf"/>
</dbReference>